<keyword evidence="4" id="KW-1185">Reference proteome</keyword>
<dbReference type="RefSeq" id="WP_382167140.1">
    <property type="nucleotide sequence ID" value="NZ_JBHTBR010000005.1"/>
</dbReference>
<feature type="region of interest" description="Disordered" evidence="1">
    <location>
        <begin position="111"/>
        <end position="134"/>
    </location>
</feature>
<dbReference type="EMBL" id="JBHTBR010000005">
    <property type="protein sequence ID" value="MFC7291902.1"/>
    <property type="molecule type" value="Genomic_DNA"/>
</dbReference>
<dbReference type="SUPFAM" id="SSF51395">
    <property type="entry name" value="FMN-linked oxidoreductases"/>
    <property type="match status" value="1"/>
</dbReference>
<sequence length="372" mass="40864">MTDTSALFRPFTVKNLNLANRIVMAPMTRAFSPQGVPDQNVADYYARRAAADVGLIISEGTLIRRPSAGENENYPLFYGEKPLAGWKNVIDAVHAEGGKMAPQIWHQGAARAEGSGHFPEANSDSPSGIMHDGTKLNYTPTQEDIADMVAAYADAARDAKALGFDTVEIHGAHGYLIDNFFWDQTNKRDDKYGGDLVGRTTFATEVIKQVRAAVGNEMPIIFRWSQFKPFAYDAKLAHTPQELEKFLGALVDAGIDVIHASQRRFWEAEYPDIDGKDGLNLAGWSKKLTGLPTITVGSVSLDNDFISTFAGETAGDGAANMKNLLERLERDEFDMVAVGRALLKDPDWASKIKDNQANQLLAFDKDALKTLY</sequence>
<dbReference type="Gene3D" id="3.20.20.70">
    <property type="entry name" value="Aldolase class I"/>
    <property type="match status" value="1"/>
</dbReference>
<dbReference type="Proteomes" id="UP001596492">
    <property type="component" value="Unassembled WGS sequence"/>
</dbReference>
<evidence type="ECO:0000313" key="4">
    <source>
        <dbReference type="Proteomes" id="UP001596492"/>
    </source>
</evidence>
<dbReference type="Pfam" id="PF00724">
    <property type="entry name" value="Oxidored_FMN"/>
    <property type="match status" value="1"/>
</dbReference>
<comment type="caution">
    <text evidence="3">The sequence shown here is derived from an EMBL/GenBank/DDBJ whole genome shotgun (WGS) entry which is preliminary data.</text>
</comment>
<evidence type="ECO:0000313" key="3">
    <source>
        <dbReference type="EMBL" id="MFC7291902.1"/>
    </source>
</evidence>
<dbReference type="InterPro" id="IPR001155">
    <property type="entry name" value="OxRdtase_FMN_N"/>
</dbReference>
<gene>
    <name evidence="3" type="ORF">ACFQS8_09770</name>
</gene>
<proteinExistence type="predicted"/>
<reference evidence="4" key="1">
    <citation type="journal article" date="2019" name="Int. J. Syst. Evol. Microbiol.">
        <title>The Global Catalogue of Microorganisms (GCM) 10K type strain sequencing project: providing services to taxonomists for standard genome sequencing and annotation.</title>
        <authorList>
            <consortium name="The Broad Institute Genomics Platform"/>
            <consortium name="The Broad Institute Genome Sequencing Center for Infectious Disease"/>
            <person name="Wu L."/>
            <person name="Ma J."/>
        </authorList>
    </citation>
    <scope>NUCLEOTIDE SEQUENCE [LARGE SCALE GENOMIC DNA]</scope>
    <source>
        <strain evidence="4">CCUG 51308</strain>
    </source>
</reference>
<dbReference type="CDD" id="cd04747">
    <property type="entry name" value="OYE_like_5_FMN"/>
    <property type="match status" value="1"/>
</dbReference>
<dbReference type="PANTHER" id="PTHR22893">
    <property type="entry name" value="NADH OXIDOREDUCTASE-RELATED"/>
    <property type="match status" value="1"/>
</dbReference>
<organism evidence="3 4">
    <name type="scientific">Hirschia litorea</name>
    <dbReference type="NCBI Taxonomy" id="1199156"/>
    <lineage>
        <taxon>Bacteria</taxon>
        <taxon>Pseudomonadati</taxon>
        <taxon>Pseudomonadota</taxon>
        <taxon>Alphaproteobacteria</taxon>
        <taxon>Hyphomonadales</taxon>
        <taxon>Hyphomonadaceae</taxon>
        <taxon>Hirschia</taxon>
    </lineage>
</organism>
<name>A0ABW2ILX5_9PROT</name>
<accession>A0ABW2ILX5</accession>
<dbReference type="PANTHER" id="PTHR22893:SF55">
    <property type="entry name" value="OXIDOREDUCTASE-RELATED"/>
    <property type="match status" value="1"/>
</dbReference>
<protein>
    <submittedName>
        <fullName evidence="3">NADH:flavin oxidoreductase</fullName>
    </submittedName>
</protein>
<dbReference type="InterPro" id="IPR013785">
    <property type="entry name" value="Aldolase_TIM"/>
</dbReference>
<evidence type="ECO:0000256" key="1">
    <source>
        <dbReference type="SAM" id="MobiDB-lite"/>
    </source>
</evidence>
<evidence type="ECO:0000259" key="2">
    <source>
        <dbReference type="Pfam" id="PF00724"/>
    </source>
</evidence>
<dbReference type="InterPro" id="IPR045247">
    <property type="entry name" value="Oye-like"/>
</dbReference>
<feature type="domain" description="NADH:flavin oxidoreductase/NADH oxidase N-terminal" evidence="2">
    <location>
        <begin position="7"/>
        <end position="357"/>
    </location>
</feature>